<gene>
    <name evidence="2" type="ORF">HALOF300_04460</name>
</gene>
<name>A0A7M4DQL9_9MICO</name>
<keyword evidence="1" id="KW-0812">Transmembrane</keyword>
<dbReference type="Proteomes" id="UP000419743">
    <property type="component" value="Unassembled WGS sequence"/>
</dbReference>
<accession>A0A7M4DQL9</accession>
<dbReference type="AlphaFoldDB" id="A0A7M4DQL9"/>
<organism evidence="2 3">
    <name type="scientific">Occultella aeris</name>
    <dbReference type="NCBI Taxonomy" id="2761496"/>
    <lineage>
        <taxon>Bacteria</taxon>
        <taxon>Bacillati</taxon>
        <taxon>Actinomycetota</taxon>
        <taxon>Actinomycetes</taxon>
        <taxon>Micrococcales</taxon>
        <taxon>Ruaniaceae</taxon>
        <taxon>Occultella</taxon>
    </lineage>
</organism>
<proteinExistence type="predicted"/>
<keyword evidence="1" id="KW-1133">Transmembrane helix</keyword>
<sequence>MNDNPPTFLIVIGVILVLGIGIGVFFWRRRVGYIKSLTDRGWAFESSPTLAIANGLTVPPFGLGFDRSTDEHISGERHGVPFQVFEYKCQVGRFRVAAMRLQLPLPELFLTTTGARPGAQAAQQQSTGQWHVLSDDAEFARAVQAGAGEPVTAFAQANGGIDLSIDGDQLVVLGAPKEAAELERFLDAMVAIARALDPRALDGFRRPEPERWVGFYRRPHWQFRDRDDTLMSVVEVTQGGQNHRIVNVVSCEVGPLPFVAFKHHWQTTRTVTSTDSNGHTTTRTETDNHEESIFDMSLGVPTPYLEVTGNRALGKWFGRGDRVESELAAFNDRFDVRSDVPKFASDVIHPRQIEYLMQVQPIPFSMGGGRIRVAVPQHDLAVIDHTVAFMYGFLTRIPEFVWQDLGADAPDFDGDGRPGPTLYSSST</sequence>
<evidence type="ECO:0000313" key="2">
    <source>
        <dbReference type="EMBL" id="VZO39763.1"/>
    </source>
</evidence>
<evidence type="ECO:0008006" key="4">
    <source>
        <dbReference type="Google" id="ProtNLM"/>
    </source>
</evidence>
<protein>
    <recommendedName>
        <fullName evidence="4">DUF3137 domain-containing protein</fullName>
    </recommendedName>
</protein>
<dbReference type="RefSeq" id="WP_156743069.1">
    <property type="nucleotide sequence ID" value="NZ_CACRYJ010000063.1"/>
</dbReference>
<evidence type="ECO:0000313" key="3">
    <source>
        <dbReference type="Proteomes" id="UP000419743"/>
    </source>
</evidence>
<feature type="transmembrane region" description="Helical" evidence="1">
    <location>
        <begin position="6"/>
        <end position="27"/>
    </location>
</feature>
<dbReference type="EMBL" id="CACRYJ010000063">
    <property type="protein sequence ID" value="VZO39763.1"/>
    <property type="molecule type" value="Genomic_DNA"/>
</dbReference>
<evidence type="ECO:0000256" key="1">
    <source>
        <dbReference type="SAM" id="Phobius"/>
    </source>
</evidence>
<comment type="caution">
    <text evidence="2">The sequence shown here is derived from an EMBL/GenBank/DDBJ whole genome shotgun (WGS) entry which is preliminary data.</text>
</comment>
<keyword evidence="1" id="KW-0472">Membrane</keyword>
<reference evidence="2 3" key="1">
    <citation type="submission" date="2019-11" db="EMBL/GenBank/DDBJ databases">
        <authorList>
            <person name="Criscuolo A."/>
        </authorList>
    </citation>
    <scope>NUCLEOTIDE SEQUENCE [LARGE SCALE GENOMIC DNA]</scope>
    <source>
        <strain evidence="2">CIP111667</strain>
    </source>
</reference>
<keyword evidence="3" id="KW-1185">Reference proteome</keyword>